<dbReference type="GO" id="GO:0002161">
    <property type="term" value="F:aminoacyl-tRNA deacylase activity"/>
    <property type="evidence" value="ECO:0007669"/>
    <property type="project" value="InterPro"/>
</dbReference>
<dbReference type="GO" id="GO:0000049">
    <property type="term" value="F:tRNA binding"/>
    <property type="evidence" value="ECO:0007669"/>
    <property type="project" value="InterPro"/>
</dbReference>
<dbReference type="EC" id="6.1.1.5" evidence="11"/>
<dbReference type="GO" id="GO:0004822">
    <property type="term" value="F:isoleucine-tRNA ligase activity"/>
    <property type="evidence" value="ECO:0007669"/>
    <property type="project" value="UniProtKB-UniRule"/>
</dbReference>
<evidence type="ECO:0000256" key="10">
    <source>
        <dbReference type="ARBA" id="ARBA00048359"/>
    </source>
</evidence>
<dbReference type="InterPro" id="IPR013155">
    <property type="entry name" value="M/V/L/I-tRNA-synth_anticd-bd"/>
</dbReference>
<evidence type="ECO:0000256" key="8">
    <source>
        <dbReference type="ARBA" id="ARBA00023146"/>
    </source>
</evidence>
<keyword evidence="7 11" id="KW-0648">Protein biosynthesis</keyword>
<evidence type="ECO:0000256" key="4">
    <source>
        <dbReference type="ARBA" id="ARBA00022741"/>
    </source>
</evidence>
<evidence type="ECO:0000256" key="7">
    <source>
        <dbReference type="ARBA" id="ARBA00022917"/>
    </source>
</evidence>
<proteinExistence type="inferred from homology"/>
<dbReference type="GO" id="GO:0008270">
    <property type="term" value="F:zinc ion binding"/>
    <property type="evidence" value="ECO:0007669"/>
    <property type="project" value="UniProtKB-UniRule"/>
</dbReference>
<dbReference type="InterPro" id="IPR009008">
    <property type="entry name" value="Val/Leu/Ile-tRNA-synth_edit"/>
</dbReference>
<dbReference type="CDD" id="cd00818">
    <property type="entry name" value="IleRS_core"/>
    <property type="match status" value="1"/>
</dbReference>
<feature type="binding site" evidence="11">
    <location>
        <position position="901"/>
    </location>
    <ligand>
        <name>Zn(2+)</name>
        <dbReference type="ChEBI" id="CHEBI:29105"/>
    </ligand>
</feature>
<comment type="domain">
    <text evidence="11">IleRS has two distinct active sites: one for aminoacylation and one for editing. The misactivated valine is translocated from the active site to the editing site, which sterically excludes the correctly activated isoleucine. The single editing site contains two valyl binding pockets, one specific for each substrate (Val-AMP or Val-tRNA(Ile)).</text>
</comment>
<organism evidence="14 15">
    <name type="scientific">Helicobacter valdiviensis</name>
    <dbReference type="NCBI Taxonomy" id="1458358"/>
    <lineage>
        <taxon>Bacteria</taxon>
        <taxon>Pseudomonadati</taxon>
        <taxon>Campylobacterota</taxon>
        <taxon>Epsilonproteobacteria</taxon>
        <taxon>Campylobacterales</taxon>
        <taxon>Helicobacteraceae</taxon>
        <taxon>Helicobacter</taxon>
    </lineage>
</organism>
<dbReference type="NCBIfam" id="TIGR00392">
    <property type="entry name" value="ileS"/>
    <property type="match status" value="1"/>
</dbReference>
<keyword evidence="15" id="KW-1185">Reference proteome</keyword>
<reference evidence="14 15" key="1">
    <citation type="submission" date="2017-03" db="EMBL/GenBank/DDBJ databases">
        <title>Genomic and clinical evidence uncovers the enterohepatic species Helicobacter valdiviensis as a potential human intestinal pathogen.</title>
        <authorList>
            <person name="Fresia P."/>
            <person name="Jara R."/>
            <person name="Sierra R."/>
            <person name="Ferres I."/>
            <person name="Greif G."/>
            <person name="Iraola G."/>
            <person name="Collado L."/>
        </authorList>
    </citation>
    <scope>NUCLEOTIDE SEQUENCE [LARGE SCALE GENOMIC DNA]</scope>
    <source>
        <strain evidence="14 15">WBE14</strain>
    </source>
</reference>
<dbReference type="PANTHER" id="PTHR42765">
    <property type="entry name" value="SOLEUCYL-TRNA SYNTHETASE"/>
    <property type="match status" value="1"/>
</dbReference>
<dbReference type="PROSITE" id="PS00178">
    <property type="entry name" value="AA_TRNA_LIGASE_I"/>
    <property type="match status" value="1"/>
</dbReference>
<evidence type="ECO:0000259" key="12">
    <source>
        <dbReference type="Pfam" id="PF00133"/>
    </source>
</evidence>
<dbReference type="InterPro" id="IPR014729">
    <property type="entry name" value="Rossmann-like_a/b/a_fold"/>
</dbReference>
<evidence type="ECO:0000256" key="2">
    <source>
        <dbReference type="ARBA" id="ARBA00022490"/>
    </source>
</evidence>
<keyword evidence="3 11" id="KW-0436">Ligase</keyword>
<dbReference type="HAMAP" id="MF_02002">
    <property type="entry name" value="Ile_tRNA_synth_type1"/>
    <property type="match status" value="1"/>
</dbReference>
<comment type="function">
    <text evidence="9 11">Catalyzes the attachment of isoleucine to tRNA(Ile). As IleRS can inadvertently accommodate and process structurally similar amino acids such as valine, to avoid such errors it has two additional distinct tRNA(Ile)-dependent editing activities. One activity is designated as 'pretransfer' editing and involves the hydrolysis of activated Val-AMP. The other activity is designated 'posttransfer' editing and involves deacylation of mischarged Val-tRNA(Ile).</text>
</comment>
<dbReference type="AlphaFoldDB" id="A0A2W6NJ77"/>
<dbReference type="PANTHER" id="PTHR42765:SF1">
    <property type="entry name" value="ISOLEUCINE--TRNA LIGASE, MITOCHONDRIAL"/>
    <property type="match status" value="1"/>
</dbReference>
<dbReference type="GO" id="GO:0006428">
    <property type="term" value="P:isoleucyl-tRNA aminoacylation"/>
    <property type="evidence" value="ECO:0007669"/>
    <property type="project" value="UniProtKB-UniRule"/>
</dbReference>
<keyword evidence="2 11" id="KW-0963">Cytoplasm</keyword>
<feature type="domain" description="Methionyl/Valyl/Leucyl/Isoleucyl-tRNA synthetase anticodon-binding" evidence="13">
    <location>
        <begin position="689"/>
        <end position="846"/>
    </location>
</feature>
<feature type="binding site" evidence="11">
    <location>
        <position position="613"/>
    </location>
    <ligand>
        <name>ATP</name>
        <dbReference type="ChEBI" id="CHEBI:30616"/>
    </ligand>
</feature>
<dbReference type="SUPFAM" id="SSF50677">
    <property type="entry name" value="ValRS/IleRS/LeuRS editing domain"/>
    <property type="match status" value="1"/>
</dbReference>
<dbReference type="RefSeq" id="WP_111229019.1">
    <property type="nucleotide sequence ID" value="NZ_NBIU01000002.1"/>
</dbReference>
<feature type="domain" description="Aminoacyl-tRNA synthetase class Ia" evidence="12">
    <location>
        <begin position="27"/>
        <end position="648"/>
    </location>
</feature>
<keyword evidence="6 11" id="KW-0067">ATP-binding</keyword>
<dbReference type="GO" id="GO:0005524">
    <property type="term" value="F:ATP binding"/>
    <property type="evidence" value="ECO:0007669"/>
    <property type="project" value="UniProtKB-UniRule"/>
</dbReference>
<comment type="cofactor">
    <cofactor evidence="11">
        <name>Zn(2+)</name>
        <dbReference type="ChEBI" id="CHEBI:29105"/>
    </cofactor>
    <text evidence="11">Binds 1 zinc ion per subunit.</text>
</comment>
<dbReference type="InterPro" id="IPR001412">
    <property type="entry name" value="aa-tRNA-synth_I_CS"/>
</dbReference>
<dbReference type="GO" id="GO:0005829">
    <property type="term" value="C:cytosol"/>
    <property type="evidence" value="ECO:0007669"/>
    <property type="project" value="TreeGrafter"/>
</dbReference>
<evidence type="ECO:0000256" key="9">
    <source>
        <dbReference type="ARBA" id="ARBA00025217"/>
    </source>
</evidence>
<evidence type="ECO:0000313" key="14">
    <source>
        <dbReference type="EMBL" id="PZT48960.1"/>
    </source>
</evidence>
<dbReference type="Gene3D" id="3.90.740.10">
    <property type="entry name" value="Valyl/Leucyl/Isoleucyl-tRNA synthetase, editing domain"/>
    <property type="match status" value="1"/>
</dbReference>
<evidence type="ECO:0000313" key="15">
    <source>
        <dbReference type="Proteomes" id="UP000249746"/>
    </source>
</evidence>
<gene>
    <name evidence="11" type="primary">ileS</name>
    <name evidence="14" type="ORF">B6S12_01310</name>
</gene>
<dbReference type="InterPro" id="IPR009080">
    <property type="entry name" value="tRNAsynth_Ia_anticodon-bd"/>
</dbReference>
<comment type="subcellular location">
    <subcellularLocation>
        <location evidence="11">Cytoplasm</location>
    </subcellularLocation>
</comment>
<comment type="similarity">
    <text evidence="1 11">Belongs to the class-I aminoacyl-tRNA synthetase family. IleS type 1 subfamily.</text>
</comment>
<feature type="short sequence motif" description="'KMSKS' region" evidence="11">
    <location>
        <begin position="610"/>
        <end position="614"/>
    </location>
</feature>
<keyword evidence="4 11" id="KW-0547">Nucleotide-binding</keyword>
<evidence type="ECO:0000259" key="13">
    <source>
        <dbReference type="Pfam" id="PF08264"/>
    </source>
</evidence>
<feature type="binding site" evidence="11">
    <location>
        <position position="916"/>
    </location>
    <ligand>
        <name>Zn(2+)</name>
        <dbReference type="ChEBI" id="CHEBI:29105"/>
    </ligand>
</feature>
<name>A0A2W6NJ77_9HELI</name>
<dbReference type="PRINTS" id="PR00984">
    <property type="entry name" value="TRNASYNTHILE"/>
</dbReference>
<accession>A0A2W6NJ77</accession>
<protein>
    <recommendedName>
        <fullName evidence="11">Isoleucine--tRNA ligase</fullName>
        <ecNumber evidence="11">6.1.1.5</ecNumber>
    </recommendedName>
    <alternativeName>
        <fullName evidence="11">Isoleucyl-tRNA synthetase</fullName>
        <shortName evidence="11">IleRS</shortName>
    </alternativeName>
</protein>
<evidence type="ECO:0000256" key="11">
    <source>
        <dbReference type="HAMAP-Rule" id="MF_02002"/>
    </source>
</evidence>
<feature type="binding site" evidence="11">
    <location>
        <position position="913"/>
    </location>
    <ligand>
        <name>Zn(2+)</name>
        <dbReference type="ChEBI" id="CHEBI:29105"/>
    </ligand>
</feature>
<dbReference type="InterPro" id="IPR002301">
    <property type="entry name" value="Ile-tRNA-ligase"/>
</dbReference>
<evidence type="ECO:0000256" key="3">
    <source>
        <dbReference type="ARBA" id="ARBA00022598"/>
    </source>
</evidence>
<dbReference type="CDD" id="cd07960">
    <property type="entry name" value="Anticodon_Ia_Ile_BEm"/>
    <property type="match status" value="1"/>
</dbReference>
<dbReference type="SUPFAM" id="SSF52374">
    <property type="entry name" value="Nucleotidylyl transferase"/>
    <property type="match status" value="1"/>
</dbReference>
<dbReference type="EMBL" id="NBIU01000002">
    <property type="protein sequence ID" value="PZT48960.1"/>
    <property type="molecule type" value="Genomic_DNA"/>
</dbReference>
<feature type="short sequence motif" description="'HIGH' region" evidence="11">
    <location>
        <begin position="58"/>
        <end position="68"/>
    </location>
</feature>
<evidence type="ECO:0000256" key="1">
    <source>
        <dbReference type="ARBA" id="ARBA00006887"/>
    </source>
</evidence>
<keyword evidence="5 11" id="KW-0862">Zinc</keyword>
<dbReference type="InterPro" id="IPR002300">
    <property type="entry name" value="aa-tRNA-synth_Ia"/>
</dbReference>
<evidence type="ECO:0000256" key="5">
    <source>
        <dbReference type="ARBA" id="ARBA00022833"/>
    </source>
</evidence>
<feature type="binding site" evidence="11">
    <location>
        <position position="898"/>
    </location>
    <ligand>
        <name>Zn(2+)</name>
        <dbReference type="ChEBI" id="CHEBI:29105"/>
    </ligand>
</feature>
<dbReference type="Pfam" id="PF00133">
    <property type="entry name" value="tRNA-synt_1"/>
    <property type="match status" value="1"/>
</dbReference>
<sequence>MDYKDTLILPNTSFPMRGNLPANEPKTYEKWKNSSLYERILKNRENATASFCLHDGPPYANGHLHIGHALNKILKDMIIKYHYFQGEKINYTPGWDCHGLPIEQQVEKKIGKEKKEILPKTKIRELCRKHAQEFVEIQKNEFLELGILGDFENPYRTMEFAFEAEIYKALCEIAKKGLLKERSKPVYWSWACQTALAEAEVEYEEKESDSVYVSFPLQEDALKALGIEGEVSCVIWTTTPWTLPANSGIALSPTEDYALTKDGKIIMASQVEKLCALGIVEQEILKTFKGSLLENTHATNPLNGRDSKIILGDHVGVGDGSGCVHTAPGHGEDDYFVGLKYNLPLLMPVDDYGRYDDTLIKEGLFFNPSEFVGQFVFDTHARIFELLGSHLLHHSKIRHSYPHCWRSHQPIIFRATQQWFIMMDEPYTKEGKTLREVALSEIDNTRFYPEHGRRRIRSMIENRPDWCISRQRDWGVPIAFFKDRRSGEVLLEEEALQYVADIFEKEGCDAWWSKEVKELLAPKYSSDAEHFEKVHHILDVWFDSGSTWKAVLQSGRYRSGGYPASMYLEGSDQHRGWFHSSLLVSCAINEKAPYKSILTHGFTMDGNGNKMSKSKGNVIAPKDVLKEFGSEILRLWVAMSDFQNDQRISQNILKQVGETYRKIRNTIRFLLANVEGLDKLDIENFSQIDLWILERARNCFLNVNKLFSEYEFSKGLQELIFFITTELSGIYLDLCKDNLYCNAKGSKIREASRSAMAIISGRIFALLAPILTYTINEALEHNNSKALMESCGAKEGDVFEILYLPMPHFPSPKIDFEKLLNLRGAFLEQIDLLKKEGKIKSTLEVDLMVLDEEISKFEALNLWLMVSAIHKEPTNEVLATFSVEGKEYKILKAMGKKCPRCWQFTSQAEEELCARCQEVLK</sequence>
<comment type="catalytic activity">
    <reaction evidence="10 11">
        <text>tRNA(Ile) + L-isoleucine + ATP = L-isoleucyl-tRNA(Ile) + AMP + diphosphate</text>
        <dbReference type="Rhea" id="RHEA:11060"/>
        <dbReference type="Rhea" id="RHEA-COMP:9666"/>
        <dbReference type="Rhea" id="RHEA-COMP:9695"/>
        <dbReference type="ChEBI" id="CHEBI:30616"/>
        <dbReference type="ChEBI" id="CHEBI:33019"/>
        <dbReference type="ChEBI" id="CHEBI:58045"/>
        <dbReference type="ChEBI" id="CHEBI:78442"/>
        <dbReference type="ChEBI" id="CHEBI:78528"/>
        <dbReference type="ChEBI" id="CHEBI:456215"/>
        <dbReference type="EC" id="6.1.1.5"/>
    </reaction>
</comment>
<dbReference type="Gene3D" id="3.40.50.620">
    <property type="entry name" value="HUPs"/>
    <property type="match status" value="2"/>
</dbReference>
<dbReference type="Gene3D" id="1.10.10.830">
    <property type="entry name" value="Ile-tRNA synthetase CP2 domain-like"/>
    <property type="match status" value="1"/>
</dbReference>
<dbReference type="Proteomes" id="UP000249746">
    <property type="component" value="Unassembled WGS sequence"/>
</dbReference>
<feature type="binding site" evidence="11">
    <location>
        <position position="569"/>
    </location>
    <ligand>
        <name>L-isoleucyl-5'-AMP</name>
        <dbReference type="ChEBI" id="CHEBI:178002"/>
    </ligand>
</feature>
<dbReference type="SUPFAM" id="SSF47323">
    <property type="entry name" value="Anticodon-binding domain of a subclass of class I aminoacyl-tRNA synthetases"/>
    <property type="match status" value="1"/>
</dbReference>
<comment type="caution">
    <text evidence="14">The sequence shown here is derived from an EMBL/GenBank/DDBJ whole genome shotgun (WGS) entry which is preliminary data.</text>
</comment>
<keyword evidence="8 11" id="KW-0030">Aminoacyl-tRNA synthetase</keyword>
<dbReference type="OrthoDB" id="9810365at2"/>
<dbReference type="Pfam" id="PF08264">
    <property type="entry name" value="Anticodon_1"/>
    <property type="match status" value="1"/>
</dbReference>
<dbReference type="InterPro" id="IPR050081">
    <property type="entry name" value="Ile-tRNA_ligase"/>
</dbReference>
<dbReference type="InterPro" id="IPR033708">
    <property type="entry name" value="Anticodon_Ile_BEm"/>
</dbReference>
<keyword evidence="11" id="KW-0479">Metal-binding</keyword>
<evidence type="ECO:0000256" key="6">
    <source>
        <dbReference type="ARBA" id="ARBA00022840"/>
    </source>
</evidence>
<dbReference type="InterPro" id="IPR023585">
    <property type="entry name" value="Ile-tRNA-ligase_type1"/>
</dbReference>
<comment type="subunit">
    <text evidence="11">Monomer.</text>
</comment>
<dbReference type="Gene3D" id="1.10.730.20">
    <property type="match status" value="1"/>
</dbReference>